<accession>A0AAN8IHI7</accession>
<evidence type="ECO:0000313" key="1">
    <source>
        <dbReference type="EMBL" id="KAK5970503.1"/>
    </source>
</evidence>
<protein>
    <submittedName>
        <fullName evidence="1">Uncharacterized protein</fullName>
    </submittedName>
</protein>
<reference evidence="1 2" key="1">
    <citation type="submission" date="2019-10" db="EMBL/GenBank/DDBJ databases">
        <title>Assembly and Annotation for the nematode Trichostrongylus colubriformis.</title>
        <authorList>
            <person name="Martin J."/>
        </authorList>
    </citation>
    <scope>NUCLEOTIDE SEQUENCE [LARGE SCALE GENOMIC DNA]</scope>
    <source>
        <strain evidence="1">G859</strain>
        <tissue evidence="1">Whole worm</tissue>
    </source>
</reference>
<gene>
    <name evidence="1" type="ORF">GCK32_009140</name>
</gene>
<dbReference type="EMBL" id="WIXE01018916">
    <property type="protein sequence ID" value="KAK5970503.1"/>
    <property type="molecule type" value="Genomic_DNA"/>
</dbReference>
<comment type="caution">
    <text evidence="1">The sequence shown here is derived from an EMBL/GenBank/DDBJ whole genome shotgun (WGS) entry which is preliminary data.</text>
</comment>
<sequence length="69" mass="7963">MIFFVDDASFNHLLRHSDQSHNEDIVRDCNCKLLKRSLLEGFRTARATLLLTLSTSRLCMAHVWPSPPH</sequence>
<evidence type="ECO:0000313" key="2">
    <source>
        <dbReference type="Proteomes" id="UP001331761"/>
    </source>
</evidence>
<dbReference type="Proteomes" id="UP001331761">
    <property type="component" value="Unassembled WGS sequence"/>
</dbReference>
<organism evidence="1 2">
    <name type="scientific">Trichostrongylus colubriformis</name>
    <name type="common">Black scour worm</name>
    <dbReference type="NCBI Taxonomy" id="6319"/>
    <lineage>
        <taxon>Eukaryota</taxon>
        <taxon>Metazoa</taxon>
        <taxon>Ecdysozoa</taxon>
        <taxon>Nematoda</taxon>
        <taxon>Chromadorea</taxon>
        <taxon>Rhabditida</taxon>
        <taxon>Rhabditina</taxon>
        <taxon>Rhabditomorpha</taxon>
        <taxon>Strongyloidea</taxon>
        <taxon>Trichostrongylidae</taxon>
        <taxon>Trichostrongylus</taxon>
    </lineage>
</organism>
<keyword evidence="2" id="KW-1185">Reference proteome</keyword>
<name>A0AAN8IHI7_TRICO</name>
<dbReference type="AlphaFoldDB" id="A0AAN8IHI7"/>
<proteinExistence type="predicted"/>